<proteinExistence type="predicted"/>
<dbReference type="FunFam" id="3.40.50.2000:FF:000069">
    <property type="entry name" value="Alpha-(1-6)-phosphatidylinositol monomannoside mannosyltransferase"/>
    <property type="match status" value="1"/>
</dbReference>
<evidence type="ECO:0000313" key="6">
    <source>
        <dbReference type="Proteomes" id="UP000317940"/>
    </source>
</evidence>
<dbReference type="SUPFAM" id="SSF53756">
    <property type="entry name" value="UDP-Glycosyltransferase/glycogen phosphorylase"/>
    <property type="match status" value="1"/>
</dbReference>
<dbReference type="Gene3D" id="3.40.50.2000">
    <property type="entry name" value="Glycogen Phosphorylase B"/>
    <property type="match status" value="2"/>
</dbReference>
<dbReference type="Pfam" id="PF00534">
    <property type="entry name" value="Glycos_transf_1"/>
    <property type="match status" value="1"/>
</dbReference>
<dbReference type="RefSeq" id="WP_145903162.1">
    <property type="nucleotide sequence ID" value="NZ_BAAAMZ010000004.1"/>
</dbReference>
<dbReference type="GO" id="GO:0016758">
    <property type="term" value="F:hexosyltransferase activity"/>
    <property type="evidence" value="ECO:0007669"/>
    <property type="project" value="TreeGrafter"/>
</dbReference>
<gene>
    <name evidence="5" type="ORF">FHX73_11639</name>
</gene>
<keyword evidence="2 5" id="KW-0808">Transferase</keyword>
<keyword evidence="1 5" id="KW-0328">Glycosyltransferase</keyword>
<keyword evidence="6" id="KW-1185">Reference proteome</keyword>
<evidence type="ECO:0000259" key="3">
    <source>
        <dbReference type="Pfam" id="PF00534"/>
    </source>
</evidence>
<evidence type="ECO:0000313" key="5">
    <source>
        <dbReference type="EMBL" id="TWF96865.1"/>
    </source>
</evidence>
<comment type="caution">
    <text evidence="5">The sequence shown here is derived from an EMBL/GenBank/DDBJ whole genome shotgun (WGS) entry which is preliminary data.</text>
</comment>
<protein>
    <submittedName>
        <fullName evidence="5">Phosphatidylinositol alpha-1,6-mannosyltransferase</fullName>
    </submittedName>
</protein>
<dbReference type="CDD" id="cd03801">
    <property type="entry name" value="GT4_PimA-like"/>
    <property type="match status" value="1"/>
</dbReference>
<dbReference type="InterPro" id="IPR001296">
    <property type="entry name" value="Glyco_trans_1"/>
</dbReference>
<dbReference type="InterPro" id="IPR028098">
    <property type="entry name" value="Glyco_trans_4-like_N"/>
</dbReference>
<organism evidence="5 6">
    <name type="scientific">Kitasatospora viridis</name>
    <dbReference type="NCBI Taxonomy" id="281105"/>
    <lineage>
        <taxon>Bacteria</taxon>
        <taxon>Bacillati</taxon>
        <taxon>Actinomycetota</taxon>
        <taxon>Actinomycetes</taxon>
        <taxon>Kitasatosporales</taxon>
        <taxon>Streptomycetaceae</taxon>
        <taxon>Kitasatospora</taxon>
    </lineage>
</organism>
<dbReference type="PANTHER" id="PTHR45947">
    <property type="entry name" value="SULFOQUINOVOSYL TRANSFERASE SQD2"/>
    <property type="match status" value="1"/>
</dbReference>
<evidence type="ECO:0000256" key="2">
    <source>
        <dbReference type="ARBA" id="ARBA00022679"/>
    </source>
</evidence>
<reference evidence="5 6" key="1">
    <citation type="submission" date="2019-06" db="EMBL/GenBank/DDBJ databases">
        <title>Sequencing the genomes of 1000 actinobacteria strains.</title>
        <authorList>
            <person name="Klenk H.-P."/>
        </authorList>
    </citation>
    <scope>NUCLEOTIDE SEQUENCE [LARGE SCALE GENOMIC DNA]</scope>
    <source>
        <strain evidence="5 6">DSM 44826</strain>
    </source>
</reference>
<evidence type="ECO:0000256" key="1">
    <source>
        <dbReference type="ARBA" id="ARBA00022676"/>
    </source>
</evidence>
<dbReference type="EMBL" id="VIWT01000001">
    <property type="protein sequence ID" value="TWF96865.1"/>
    <property type="molecule type" value="Genomic_DNA"/>
</dbReference>
<dbReference type="AlphaFoldDB" id="A0A561UBY0"/>
<dbReference type="Proteomes" id="UP000317940">
    <property type="component" value="Unassembled WGS sequence"/>
</dbReference>
<evidence type="ECO:0000259" key="4">
    <source>
        <dbReference type="Pfam" id="PF13439"/>
    </source>
</evidence>
<dbReference type="OrthoDB" id="9808602at2"/>
<sequence length="372" mass="40251">MASTLVITNDFPPRQGGIETFVHAMVTRMPAEDVVVYTSREPGDRAYDATLPFPVVRDSSRMLLPSGRVTKRAAEIARAHGCDRVWFGAAAPLALMAPALRRQGIRKMVATTHGHEIWWARIPGARQALGRIGRNVDAVTYLGQYTRARIAPALGPRAELTRLVPGVDAEVFRPDPSARERLRAELGLDGKQVIACVARTVPRKGQDMLIRALPLIRRQVPEAVLLIVGTGPYEAELRKLAERTAPGAVHFLGGRKHAETPPYYAAADVFAMPCRTRKAGLEAEGLGIVFLEAAAAGLPVVVGRSGGAPDTVRDGETGHVVDGASPASIARALTRILLDPERSEMGAAGRRWVQDEWSWDASARRLTELLAP</sequence>
<dbReference type="InterPro" id="IPR050194">
    <property type="entry name" value="Glycosyltransferase_grp1"/>
</dbReference>
<name>A0A561UBY0_9ACTN</name>
<dbReference type="GO" id="GO:1901137">
    <property type="term" value="P:carbohydrate derivative biosynthetic process"/>
    <property type="evidence" value="ECO:0007669"/>
    <property type="project" value="UniProtKB-ARBA"/>
</dbReference>
<feature type="domain" description="Glycosyltransferase subfamily 4-like N-terminal" evidence="4">
    <location>
        <begin position="16"/>
        <end position="170"/>
    </location>
</feature>
<dbReference type="Pfam" id="PF13439">
    <property type="entry name" value="Glyco_transf_4"/>
    <property type="match status" value="1"/>
</dbReference>
<feature type="domain" description="Glycosyl transferase family 1" evidence="3">
    <location>
        <begin position="179"/>
        <end position="351"/>
    </location>
</feature>
<dbReference type="PANTHER" id="PTHR45947:SF3">
    <property type="entry name" value="SULFOQUINOVOSYL TRANSFERASE SQD2"/>
    <property type="match status" value="1"/>
</dbReference>
<accession>A0A561UBY0</accession>